<keyword evidence="7" id="KW-1185">Reference proteome</keyword>
<name>A0ABX0GT48_9ACTN</name>
<evidence type="ECO:0000256" key="2">
    <source>
        <dbReference type="ARBA" id="ARBA00022723"/>
    </source>
</evidence>
<dbReference type="Pfam" id="PF00753">
    <property type="entry name" value="Lactamase_B"/>
    <property type="match status" value="1"/>
</dbReference>
<dbReference type="RefSeq" id="WP_166281000.1">
    <property type="nucleotide sequence ID" value="NZ_JAANNP010000003.1"/>
</dbReference>
<accession>A0ABX0GT48</accession>
<evidence type="ECO:0000256" key="4">
    <source>
        <dbReference type="ARBA" id="ARBA00022833"/>
    </source>
</evidence>
<evidence type="ECO:0000313" key="6">
    <source>
        <dbReference type="EMBL" id="NHC13972.1"/>
    </source>
</evidence>
<dbReference type="InterPro" id="IPR051453">
    <property type="entry name" value="MBL_Glyoxalase_II"/>
</dbReference>
<dbReference type="CDD" id="cd06262">
    <property type="entry name" value="metallo-hydrolase-like_MBL-fold"/>
    <property type="match status" value="1"/>
</dbReference>
<evidence type="ECO:0000256" key="3">
    <source>
        <dbReference type="ARBA" id="ARBA00022801"/>
    </source>
</evidence>
<evidence type="ECO:0000313" key="7">
    <source>
        <dbReference type="Proteomes" id="UP000800981"/>
    </source>
</evidence>
<comment type="caution">
    <text evidence="6">The sequence shown here is derived from an EMBL/GenBank/DDBJ whole genome shotgun (WGS) entry which is preliminary data.</text>
</comment>
<dbReference type="SUPFAM" id="SSF56281">
    <property type="entry name" value="Metallo-hydrolase/oxidoreductase"/>
    <property type="match status" value="1"/>
</dbReference>
<dbReference type="EMBL" id="JAANNP010000003">
    <property type="protein sequence ID" value="NHC13972.1"/>
    <property type="molecule type" value="Genomic_DNA"/>
</dbReference>
<dbReference type="PANTHER" id="PTHR46233:SF3">
    <property type="entry name" value="HYDROXYACYLGLUTATHIONE HYDROLASE GLOC"/>
    <property type="match status" value="1"/>
</dbReference>
<dbReference type="Proteomes" id="UP000800981">
    <property type="component" value="Unassembled WGS sequence"/>
</dbReference>
<evidence type="ECO:0000259" key="5">
    <source>
        <dbReference type="SMART" id="SM00849"/>
    </source>
</evidence>
<dbReference type="InterPro" id="IPR001279">
    <property type="entry name" value="Metallo-B-lactamas"/>
</dbReference>
<protein>
    <submittedName>
        <fullName evidence="6">MBL fold metallo-hydrolase</fullName>
    </submittedName>
</protein>
<evidence type="ECO:0000256" key="1">
    <source>
        <dbReference type="ARBA" id="ARBA00001947"/>
    </source>
</evidence>
<proteinExistence type="predicted"/>
<sequence>MLVAALPAAAFGTNCWVLAPGPGEECVVVDPGIGVVPGLDELLAQHRLRPAAVLLTHGHIDHVFSVVPVCHARGVSAYLHDDDGFLLRDPLATMSPQTRAAFTAAGLEWTEPEDVRPLEDGAELEVAGLRLRVDSAPGHTPGSVLFGLAEDGRPTYLTGDVLFAGSIGRTDLARGSAADMRRSLETKILPLPDETRVLPGHGPETTIGAERASNPFLLDLAEVR</sequence>
<dbReference type="InterPro" id="IPR036866">
    <property type="entry name" value="RibonucZ/Hydroxyglut_hydro"/>
</dbReference>
<feature type="domain" description="Metallo-beta-lactamase" evidence="5">
    <location>
        <begin position="12"/>
        <end position="201"/>
    </location>
</feature>
<keyword evidence="2" id="KW-0479">Metal-binding</keyword>
<dbReference type="PANTHER" id="PTHR46233">
    <property type="entry name" value="HYDROXYACYLGLUTATHIONE HYDROLASE GLOC"/>
    <property type="match status" value="1"/>
</dbReference>
<reference evidence="6 7" key="1">
    <citation type="submission" date="2020-03" db="EMBL/GenBank/DDBJ databases">
        <title>Two novel Motilibacter sp.</title>
        <authorList>
            <person name="Liu S."/>
        </authorList>
    </citation>
    <scope>NUCLEOTIDE SEQUENCE [LARGE SCALE GENOMIC DNA]</scope>
    <source>
        <strain evidence="6 7">E257</strain>
    </source>
</reference>
<gene>
    <name evidence="6" type="ORF">G9H71_09285</name>
</gene>
<keyword evidence="3" id="KW-0378">Hydrolase</keyword>
<dbReference type="Gene3D" id="3.60.15.10">
    <property type="entry name" value="Ribonuclease Z/Hydroxyacylglutathione hydrolase-like"/>
    <property type="match status" value="1"/>
</dbReference>
<comment type="cofactor">
    <cofactor evidence="1">
        <name>Zn(2+)</name>
        <dbReference type="ChEBI" id="CHEBI:29105"/>
    </cofactor>
</comment>
<organism evidence="6 7">
    <name type="scientific">Motilibacter deserti</name>
    <dbReference type="NCBI Taxonomy" id="2714956"/>
    <lineage>
        <taxon>Bacteria</taxon>
        <taxon>Bacillati</taxon>
        <taxon>Actinomycetota</taxon>
        <taxon>Actinomycetes</taxon>
        <taxon>Motilibacterales</taxon>
        <taxon>Motilibacteraceae</taxon>
        <taxon>Motilibacter</taxon>
    </lineage>
</organism>
<keyword evidence="4" id="KW-0862">Zinc</keyword>
<dbReference type="SMART" id="SM00849">
    <property type="entry name" value="Lactamase_B"/>
    <property type="match status" value="1"/>
</dbReference>